<dbReference type="Proteomes" id="UP000664132">
    <property type="component" value="Unassembled WGS sequence"/>
</dbReference>
<evidence type="ECO:0000256" key="5">
    <source>
        <dbReference type="ARBA" id="ARBA00022840"/>
    </source>
</evidence>
<dbReference type="GO" id="GO:0008033">
    <property type="term" value="P:tRNA processing"/>
    <property type="evidence" value="ECO:0007669"/>
    <property type="project" value="UniProtKB-KW"/>
</dbReference>
<dbReference type="Pfam" id="PF01171">
    <property type="entry name" value="ATP_bind_3"/>
    <property type="match status" value="1"/>
</dbReference>
<proteinExistence type="inferred from homology"/>
<evidence type="ECO:0000256" key="3">
    <source>
        <dbReference type="ARBA" id="ARBA00022694"/>
    </source>
</evidence>
<evidence type="ECO:0000313" key="9">
    <source>
        <dbReference type="Proteomes" id="UP000664132"/>
    </source>
</evidence>
<name>A0A8H7WBL9_9HELO</name>
<dbReference type="InterPro" id="IPR012094">
    <property type="entry name" value="tRNA_Ile_lys_synt"/>
</dbReference>
<gene>
    <name evidence="8" type="ORF">IFR04_005034</name>
</gene>
<comment type="caution">
    <text evidence="8">The sequence shown here is derived from an EMBL/GenBank/DDBJ whole genome shotgun (WGS) entry which is preliminary data.</text>
</comment>
<protein>
    <recommendedName>
        <fullName evidence="1">tRNA(Ile)-lysidine synthetase</fullName>
        <ecNumber evidence="1">6.3.4.19</ecNumber>
    </recommendedName>
</protein>
<evidence type="ECO:0000259" key="7">
    <source>
        <dbReference type="Pfam" id="PF01171"/>
    </source>
</evidence>
<dbReference type="CDD" id="cd01992">
    <property type="entry name" value="TilS_N"/>
    <property type="match status" value="1"/>
</dbReference>
<comment type="catalytic activity">
    <reaction evidence="6">
        <text>cytidine(34) in tRNA(Ile2) + L-lysine + ATP = lysidine(34) in tRNA(Ile2) + AMP + diphosphate + H(+)</text>
        <dbReference type="Rhea" id="RHEA:43744"/>
        <dbReference type="Rhea" id="RHEA-COMP:10625"/>
        <dbReference type="Rhea" id="RHEA-COMP:10670"/>
        <dbReference type="ChEBI" id="CHEBI:15378"/>
        <dbReference type="ChEBI" id="CHEBI:30616"/>
        <dbReference type="ChEBI" id="CHEBI:32551"/>
        <dbReference type="ChEBI" id="CHEBI:33019"/>
        <dbReference type="ChEBI" id="CHEBI:82748"/>
        <dbReference type="ChEBI" id="CHEBI:83665"/>
        <dbReference type="ChEBI" id="CHEBI:456215"/>
        <dbReference type="EC" id="6.3.4.19"/>
    </reaction>
</comment>
<dbReference type="GO" id="GO:0005524">
    <property type="term" value="F:ATP binding"/>
    <property type="evidence" value="ECO:0007669"/>
    <property type="project" value="UniProtKB-KW"/>
</dbReference>
<feature type="domain" description="tRNA(Ile)-lysidine/2-thiocytidine synthase N-terminal" evidence="7">
    <location>
        <begin position="17"/>
        <end position="254"/>
    </location>
</feature>
<dbReference type="PANTHER" id="PTHR43033">
    <property type="entry name" value="TRNA(ILE)-LYSIDINE SYNTHASE-RELATED"/>
    <property type="match status" value="1"/>
</dbReference>
<dbReference type="InterPro" id="IPR011063">
    <property type="entry name" value="TilS/TtcA_N"/>
</dbReference>
<dbReference type="SUPFAM" id="SSF52402">
    <property type="entry name" value="Adenine nucleotide alpha hydrolases-like"/>
    <property type="match status" value="1"/>
</dbReference>
<dbReference type="NCBIfam" id="TIGR02432">
    <property type="entry name" value="lysidine_TilS_N"/>
    <property type="match status" value="1"/>
</dbReference>
<sequence length="551" mass="61796">MVEITRDWPGRQSGIYSLAISGGVDSMALAFLCSSMRETLSATNRVNFRAFVVDHGVRDGSDVEALAVSTSLENRGIPTQVLKIEWPSSLQTPGLPNFESSARKYRFRALGKACSELGIKSLFLAHHEDDQVETIMMRLMEGHRMGLTGIKAHSEIPECYSIHGVHESGGLDNGATEEVTEHNFEHPLKNVHGKITASWKSQLIPETGGVRVYRPLLGFSKERLIATCKANNVEWFEDHTNKDRTLTKRNAIRHIRATYSLPKALSKPALLDLSKNMKEQEQRRKDVMEEWLRSCCISSLDLQVGVVQIKFTDLNQFKDLPSWPGGKAGQIAAELLRRIIMLVTPHEHVSISSLHGAVNRLFPELTDTKPRMGSFTVCGLYFQPILRDTFEMDGLGHGHKPAWQISRQPFGSNEVGKHVLAFPPTIRALWSSWQLFDGRYWIRIKNTSSSTVLVQPLSPTQWPRFKKELGQHRNGALQILKEKAPGGIRYIVPSVVLRTEEKDRVVALPTLGICLSEIEERKEVEFEVRYKKIHTAGLPIVGSEGSPSGSR</sequence>
<keyword evidence="4" id="KW-0547">Nucleotide-binding</keyword>
<dbReference type="EMBL" id="JAFJYH010000059">
    <property type="protein sequence ID" value="KAG4421784.1"/>
    <property type="molecule type" value="Genomic_DNA"/>
</dbReference>
<keyword evidence="3" id="KW-0819">tRNA processing</keyword>
<keyword evidence="9" id="KW-1185">Reference proteome</keyword>
<evidence type="ECO:0000256" key="2">
    <source>
        <dbReference type="ARBA" id="ARBA00022598"/>
    </source>
</evidence>
<dbReference type="OrthoDB" id="434144at2759"/>
<evidence type="ECO:0000256" key="6">
    <source>
        <dbReference type="ARBA" id="ARBA00048539"/>
    </source>
</evidence>
<dbReference type="PANTHER" id="PTHR43033:SF1">
    <property type="entry name" value="TRNA(ILE)-LYSIDINE SYNTHASE-RELATED"/>
    <property type="match status" value="1"/>
</dbReference>
<dbReference type="Gene3D" id="3.40.50.620">
    <property type="entry name" value="HUPs"/>
    <property type="match status" value="1"/>
</dbReference>
<evidence type="ECO:0000313" key="8">
    <source>
        <dbReference type="EMBL" id="KAG4421784.1"/>
    </source>
</evidence>
<dbReference type="InterPro" id="IPR012795">
    <property type="entry name" value="tRNA_Ile_lys_synt_N"/>
</dbReference>
<evidence type="ECO:0000256" key="1">
    <source>
        <dbReference type="ARBA" id="ARBA00013267"/>
    </source>
</evidence>
<dbReference type="InterPro" id="IPR014729">
    <property type="entry name" value="Rossmann-like_a/b/a_fold"/>
</dbReference>
<reference evidence="8" key="1">
    <citation type="submission" date="2021-02" db="EMBL/GenBank/DDBJ databases">
        <title>Genome sequence Cadophora malorum strain M34.</title>
        <authorList>
            <person name="Stefanovic E."/>
            <person name="Vu D."/>
            <person name="Scully C."/>
            <person name="Dijksterhuis J."/>
            <person name="Roader J."/>
            <person name="Houbraken J."/>
        </authorList>
    </citation>
    <scope>NUCLEOTIDE SEQUENCE</scope>
    <source>
        <strain evidence="8">M34</strain>
    </source>
</reference>
<keyword evidence="2" id="KW-0436">Ligase</keyword>
<organism evidence="8 9">
    <name type="scientific">Cadophora malorum</name>
    <dbReference type="NCBI Taxonomy" id="108018"/>
    <lineage>
        <taxon>Eukaryota</taxon>
        <taxon>Fungi</taxon>
        <taxon>Dikarya</taxon>
        <taxon>Ascomycota</taxon>
        <taxon>Pezizomycotina</taxon>
        <taxon>Leotiomycetes</taxon>
        <taxon>Helotiales</taxon>
        <taxon>Ploettnerulaceae</taxon>
        <taxon>Cadophora</taxon>
    </lineage>
</organism>
<dbReference type="AlphaFoldDB" id="A0A8H7WBL9"/>
<accession>A0A8H7WBL9</accession>
<dbReference type="HAMAP" id="MF_01161">
    <property type="entry name" value="tRNA_Ile_lys_synt"/>
    <property type="match status" value="1"/>
</dbReference>
<dbReference type="GO" id="GO:0032267">
    <property type="term" value="F:tRNA(Ile)-lysidine synthase activity"/>
    <property type="evidence" value="ECO:0007669"/>
    <property type="project" value="UniProtKB-EC"/>
</dbReference>
<dbReference type="EC" id="6.3.4.19" evidence="1"/>
<keyword evidence="5" id="KW-0067">ATP-binding</keyword>
<evidence type="ECO:0000256" key="4">
    <source>
        <dbReference type="ARBA" id="ARBA00022741"/>
    </source>
</evidence>